<dbReference type="AlphaFoldDB" id="A0A1C7FHU5"/>
<protein>
    <submittedName>
        <fullName evidence="1">Uncharacterized protein</fullName>
    </submittedName>
</protein>
<evidence type="ECO:0000313" key="1">
    <source>
        <dbReference type="EMBL" id="ANU39492.1"/>
    </source>
</evidence>
<geneLocation type="plasmid" evidence="2">
    <name>pvs127</name>
</geneLocation>
<dbReference type="EMBL" id="CP016416">
    <property type="protein sequence ID" value="ANU39492.1"/>
    <property type="molecule type" value="Genomic_DNA"/>
</dbReference>
<reference evidence="1 2" key="1">
    <citation type="submission" date="2016-07" db="EMBL/GenBank/DDBJ databases">
        <title>Genome sequencing of Vibrio scophthalmi strain VS-05, an isolated from Paralichthys olivaceus.</title>
        <authorList>
            <person name="Han H.-J."/>
        </authorList>
    </citation>
    <scope>NUCLEOTIDE SEQUENCE [LARGE SCALE GENOMIC DNA]</scope>
    <source>
        <strain evidence="1 2">VS-05</strain>
        <plasmid evidence="2">pvs127</plasmid>
    </source>
</reference>
<keyword evidence="1" id="KW-0614">Plasmid</keyword>
<name>A0A1C7FHU5_9VIBR</name>
<organism evidence="1 2">
    <name type="scientific">Vibrio scophthalmi</name>
    <dbReference type="NCBI Taxonomy" id="45658"/>
    <lineage>
        <taxon>Bacteria</taxon>
        <taxon>Pseudomonadati</taxon>
        <taxon>Pseudomonadota</taxon>
        <taxon>Gammaproteobacteria</taxon>
        <taxon>Vibrionales</taxon>
        <taxon>Vibrionaceae</taxon>
        <taxon>Vibrio</taxon>
    </lineage>
</organism>
<sequence>MNVNINRSLIELDNGLYLDAVVTSTTGLVQFLSVWGRDGVMQHFFAALTLPLSEGGLRVMTVTLPSGDKLVLDFAQAKMLTKRTTRLPKFTEVGEWVHTWLFQPDVQKPRGQSMTVLSTEPQPWIALWPTLKQLCHLPLLDEWESALQPRLRAHITVLPSYGLHGYLIDLPIEEIETLISELLQQGLLPLNKEVYA</sequence>
<evidence type="ECO:0000313" key="2">
    <source>
        <dbReference type="Proteomes" id="UP000092528"/>
    </source>
</evidence>
<dbReference type="Proteomes" id="UP000092528">
    <property type="component" value="Plasmid pVS127"/>
</dbReference>
<dbReference type="PATRIC" id="fig|45658.7.peg.4445"/>
<dbReference type="RefSeq" id="WP_006712182.1">
    <property type="nucleotide sequence ID" value="NZ_CP016416.1"/>
</dbReference>
<gene>
    <name evidence="1" type="ORF">VSVS05_04457</name>
</gene>
<accession>A0A1C7FHU5</accession>
<proteinExistence type="predicted"/>
<keyword evidence="2" id="KW-1185">Reference proteome</keyword>